<dbReference type="Gene3D" id="3.30.420.10">
    <property type="entry name" value="Ribonuclease H-like superfamily/Ribonuclease H"/>
    <property type="match status" value="1"/>
</dbReference>
<dbReference type="OrthoDB" id="7156841at2759"/>
<sequence>RNIPEGAPKKHDNKPLFWPYLATCHYSNETKEWHTVNSFDYGPREFNPPNSPELWPIEQHWSIVMRTLRKTPEMAQTIKQFRSKWT</sequence>
<organism evidence="1 2">
    <name type="scientific">Ignelater luminosus</name>
    <name type="common">Cucubano</name>
    <name type="synonym">Pyrophorus luminosus</name>
    <dbReference type="NCBI Taxonomy" id="2038154"/>
    <lineage>
        <taxon>Eukaryota</taxon>
        <taxon>Metazoa</taxon>
        <taxon>Ecdysozoa</taxon>
        <taxon>Arthropoda</taxon>
        <taxon>Hexapoda</taxon>
        <taxon>Insecta</taxon>
        <taxon>Pterygota</taxon>
        <taxon>Neoptera</taxon>
        <taxon>Endopterygota</taxon>
        <taxon>Coleoptera</taxon>
        <taxon>Polyphaga</taxon>
        <taxon>Elateriformia</taxon>
        <taxon>Elateroidea</taxon>
        <taxon>Elateridae</taxon>
        <taxon>Agrypninae</taxon>
        <taxon>Pyrophorini</taxon>
        <taxon>Ignelater</taxon>
    </lineage>
</organism>
<feature type="non-terminal residue" evidence="1">
    <location>
        <position position="1"/>
    </location>
</feature>
<evidence type="ECO:0000313" key="2">
    <source>
        <dbReference type="Proteomes" id="UP000801492"/>
    </source>
</evidence>
<dbReference type="AlphaFoldDB" id="A0A8K0CRT8"/>
<gene>
    <name evidence="1" type="ORF">ILUMI_16700</name>
</gene>
<dbReference type="Proteomes" id="UP000801492">
    <property type="component" value="Unassembled WGS sequence"/>
</dbReference>
<name>A0A8K0CRT8_IGNLU</name>
<reference evidence="1" key="1">
    <citation type="submission" date="2019-08" db="EMBL/GenBank/DDBJ databases">
        <title>The genome of the North American firefly Photinus pyralis.</title>
        <authorList>
            <consortium name="Photinus pyralis genome working group"/>
            <person name="Fallon T.R."/>
            <person name="Sander Lower S.E."/>
            <person name="Weng J.-K."/>
        </authorList>
    </citation>
    <scope>NUCLEOTIDE SEQUENCE</scope>
    <source>
        <strain evidence="1">TRF0915ILg1</strain>
        <tissue evidence="1">Whole body</tissue>
    </source>
</reference>
<accession>A0A8K0CRT8</accession>
<keyword evidence="2" id="KW-1185">Reference proteome</keyword>
<comment type="caution">
    <text evidence="1">The sequence shown here is derived from an EMBL/GenBank/DDBJ whole genome shotgun (WGS) entry which is preliminary data.</text>
</comment>
<dbReference type="InterPro" id="IPR036397">
    <property type="entry name" value="RNaseH_sf"/>
</dbReference>
<dbReference type="GO" id="GO:0003676">
    <property type="term" value="F:nucleic acid binding"/>
    <property type="evidence" value="ECO:0007669"/>
    <property type="project" value="InterPro"/>
</dbReference>
<dbReference type="EMBL" id="VTPC01066343">
    <property type="protein sequence ID" value="KAF2889473.1"/>
    <property type="molecule type" value="Genomic_DNA"/>
</dbReference>
<protein>
    <submittedName>
        <fullName evidence="1">Uncharacterized protein</fullName>
    </submittedName>
</protein>
<evidence type="ECO:0000313" key="1">
    <source>
        <dbReference type="EMBL" id="KAF2889473.1"/>
    </source>
</evidence>
<proteinExistence type="predicted"/>